<organism evidence="1 2">
    <name type="scientific">Sporisorium scitamineum</name>
    <dbReference type="NCBI Taxonomy" id="49012"/>
    <lineage>
        <taxon>Eukaryota</taxon>
        <taxon>Fungi</taxon>
        <taxon>Dikarya</taxon>
        <taxon>Basidiomycota</taxon>
        <taxon>Ustilaginomycotina</taxon>
        <taxon>Ustilaginomycetes</taxon>
        <taxon>Ustilaginales</taxon>
        <taxon>Ustilaginaceae</taxon>
        <taxon>Sporisorium</taxon>
    </lineage>
</organism>
<dbReference type="EMBL" id="CCFA01004810">
    <property type="protein sequence ID" value="CDW99533.1"/>
    <property type="molecule type" value="Genomic_DNA"/>
</dbReference>
<dbReference type="AlphaFoldDB" id="A0A0F7SDW3"/>
<accession>A0A0F7SDW3</accession>
<dbReference type="Proteomes" id="UP000242770">
    <property type="component" value="Unassembled WGS sequence"/>
</dbReference>
<sequence length="71" mass="8388">MLNAFCQEPDPWDTNQLKQAILQALNESQANKMISHDHAEHELVTKKPAITVAWKHYHQKKRRREEEQVVV</sequence>
<proteinExistence type="predicted"/>
<gene>
    <name evidence="1" type="primary">SSCI78900.1</name>
</gene>
<keyword evidence="2" id="KW-1185">Reference proteome</keyword>
<protein>
    <submittedName>
        <fullName evidence="1">Uncharacterized protein</fullName>
    </submittedName>
</protein>
<evidence type="ECO:0000313" key="1">
    <source>
        <dbReference type="EMBL" id="CDW99533.1"/>
    </source>
</evidence>
<evidence type="ECO:0000313" key="2">
    <source>
        <dbReference type="Proteomes" id="UP000242770"/>
    </source>
</evidence>
<reference evidence="2" key="1">
    <citation type="submission" date="2014-06" db="EMBL/GenBank/DDBJ databases">
        <authorList>
            <person name="Berkman P.J."/>
        </authorList>
    </citation>
    <scope>NUCLEOTIDE SEQUENCE [LARGE SCALE GENOMIC DNA]</scope>
</reference>
<name>A0A0F7SDW3_9BASI</name>